<feature type="region of interest" description="Disordered" evidence="1">
    <location>
        <begin position="784"/>
        <end position="810"/>
    </location>
</feature>
<organism evidence="2 3">
    <name type="scientific">Halteria grandinella</name>
    <dbReference type="NCBI Taxonomy" id="5974"/>
    <lineage>
        <taxon>Eukaryota</taxon>
        <taxon>Sar</taxon>
        <taxon>Alveolata</taxon>
        <taxon>Ciliophora</taxon>
        <taxon>Intramacronucleata</taxon>
        <taxon>Spirotrichea</taxon>
        <taxon>Stichotrichia</taxon>
        <taxon>Sporadotrichida</taxon>
        <taxon>Halteriidae</taxon>
        <taxon>Halteria</taxon>
    </lineage>
</organism>
<feature type="compositionally biased region" description="Polar residues" evidence="1">
    <location>
        <begin position="1"/>
        <end position="11"/>
    </location>
</feature>
<dbReference type="OrthoDB" id="435275at2759"/>
<feature type="region of interest" description="Disordered" evidence="1">
    <location>
        <begin position="680"/>
        <end position="700"/>
    </location>
</feature>
<reference evidence="2" key="1">
    <citation type="submission" date="2019-06" db="EMBL/GenBank/DDBJ databases">
        <authorList>
            <person name="Zheng W."/>
        </authorList>
    </citation>
    <scope>NUCLEOTIDE SEQUENCE</scope>
    <source>
        <strain evidence="2">QDHG01</strain>
    </source>
</reference>
<sequence length="939" mass="108687">MRNQESQQMITKSHRLETRKRPPQIHQHMTIIRTKEDLKAQMGSHYEHQNDEGQRLKLMMDKKKFEIPIPEITTVADLKGDSVVGLLGGVAGIKEESKLIIDDLSSTLNLNKIDLNSAKQKANEESASTANLSKGDGSAKQSPVKVSNPEQLVKTDENAIYRYKPFFVLPKYQIKYMEPVYEGFEDFSFNEVNYEITQKDLRFIEASKAQGQLITLTPQDFEKVVDVFEKFVFLGESQSRDNLVTKFLEKVPKEVSIRLPRETLEYIYQKYWKDEREKRKRSFLRKFWEKADFDDNDSFSAFRKRQKERMKLRKKTKYEIDSYMKMFEIREQSFQVLNTLQDIYRRELLKQKENLVDQAAFDMKLEALVKDRNITLPKPSVQRQLELKKLDNKLDTQPLKLQIPLKKEYHKNFHRYLPQEQYDRLYPPTPIDKKQPVTPMKEQQQNKQKPSKGAMQMQQLEEPSLKSSVSNNQPMSNEQTADDPTEPSKKSSGVGQRKRPLNDISQQQQLTEKQHNELQIPLDPPPKPPIPSNEYVRQPKPLPPVNEAQMNEAVCSFDAFTSLTKLLYEAKNTFRIRVEPKGLTIDFKNERTYKKLIEENFHRAKVGMGEEESKEGDDQYGYPQDGSTRETTAVVQSKKAPEMLQIEEEYNALMQQSIVLRRGRCGRMFAKYIQKSIFEDSDNNGGGSDNEGEEDKKCQLKKRRKRYQDLYEYLYLDNAETSYQGLLLRDQKYLRKNMQKICQLSVKESANRLIKRHHQDMVRTSFSGGGAGSGEMLKLDNQQSMKSEGLVQQESLNNPEQSPSNFVAPPPLYDYEEGVKKYTKKIYSEILDVISTILPETTEEKEDKLFQPEELKSFHHKQMNTWKQQQLQRSFRGSGAGGRMLSSGNVGISSGGMIGGMQQYGRMAPGQFAQHPMMMRQSNGGDGNAQPMGYGGYNA</sequence>
<accession>A0A8J8P7N5</accession>
<feature type="compositionally biased region" description="Polar residues" evidence="1">
    <location>
        <begin position="625"/>
        <end position="635"/>
    </location>
</feature>
<evidence type="ECO:0000313" key="2">
    <source>
        <dbReference type="EMBL" id="TNV87459.1"/>
    </source>
</evidence>
<protein>
    <recommendedName>
        <fullName evidence="4">Enhancer of polycomb-like protein</fullName>
    </recommendedName>
</protein>
<dbReference type="PANTHER" id="PTHR14898">
    <property type="entry name" value="ENHANCER OF POLYCOMB"/>
    <property type="match status" value="1"/>
</dbReference>
<dbReference type="EMBL" id="RRYP01000423">
    <property type="protein sequence ID" value="TNV87459.1"/>
    <property type="molecule type" value="Genomic_DNA"/>
</dbReference>
<dbReference type="GO" id="GO:0035267">
    <property type="term" value="C:NuA4 histone acetyltransferase complex"/>
    <property type="evidence" value="ECO:0007669"/>
    <property type="project" value="InterPro"/>
</dbReference>
<feature type="compositionally biased region" description="Polar residues" evidence="1">
    <location>
        <begin position="119"/>
        <end position="132"/>
    </location>
</feature>
<feature type="region of interest" description="Disordered" evidence="1">
    <location>
        <begin position="119"/>
        <end position="148"/>
    </location>
</feature>
<dbReference type="AlphaFoldDB" id="A0A8J8P7N5"/>
<keyword evidence="3" id="KW-1185">Reference proteome</keyword>
<gene>
    <name evidence="2" type="ORF">FGO68_gene10624</name>
</gene>
<proteinExistence type="predicted"/>
<dbReference type="InterPro" id="IPR024943">
    <property type="entry name" value="Enhancer_polycomb"/>
</dbReference>
<feature type="region of interest" description="Disordered" evidence="1">
    <location>
        <begin position="420"/>
        <end position="542"/>
    </location>
</feature>
<feature type="compositionally biased region" description="Polar residues" evidence="1">
    <location>
        <begin position="456"/>
        <end position="479"/>
    </location>
</feature>
<feature type="region of interest" description="Disordered" evidence="1">
    <location>
        <begin position="1"/>
        <end position="22"/>
    </location>
</feature>
<evidence type="ECO:0000313" key="3">
    <source>
        <dbReference type="Proteomes" id="UP000785679"/>
    </source>
</evidence>
<comment type="caution">
    <text evidence="2">The sequence shown here is derived from an EMBL/GenBank/DDBJ whole genome shotgun (WGS) entry which is preliminary data.</text>
</comment>
<dbReference type="GO" id="GO:0006357">
    <property type="term" value="P:regulation of transcription by RNA polymerase II"/>
    <property type="evidence" value="ECO:0007669"/>
    <property type="project" value="InterPro"/>
</dbReference>
<feature type="region of interest" description="Disordered" evidence="1">
    <location>
        <begin position="608"/>
        <end position="636"/>
    </location>
</feature>
<name>A0A8J8P7N5_HALGN</name>
<feature type="compositionally biased region" description="Pro residues" evidence="1">
    <location>
        <begin position="522"/>
        <end position="531"/>
    </location>
</feature>
<evidence type="ECO:0000256" key="1">
    <source>
        <dbReference type="SAM" id="MobiDB-lite"/>
    </source>
</evidence>
<feature type="compositionally biased region" description="Polar residues" evidence="1">
    <location>
        <begin position="784"/>
        <end position="805"/>
    </location>
</feature>
<evidence type="ECO:0008006" key="4">
    <source>
        <dbReference type="Google" id="ProtNLM"/>
    </source>
</evidence>
<dbReference type="Proteomes" id="UP000785679">
    <property type="component" value="Unassembled WGS sequence"/>
</dbReference>
<feature type="compositionally biased region" description="Polar residues" evidence="1">
    <location>
        <begin position="139"/>
        <end position="148"/>
    </location>
</feature>